<keyword evidence="1" id="KW-1133">Transmembrane helix</keyword>
<feature type="transmembrane region" description="Helical" evidence="1">
    <location>
        <begin position="132"/>
        <end position="154"/>
    </location>
</feature>
<reference evidence="2 3" key="1">
    <citation type="submission" date="2015-01" db="EMBL/GenBank/DDBJ databases">
        <title>The Genome Sequence of Capronia semiimmersa CBS27337.</title>
        <authorList>
            <consortium name="The Broad Institute Genomics Platform"/>
            <person name="Cuomo C."/>
            <person name="de Hoog S."/>
            <person name="Gorbushina A."/>
            <person name="Stielow B."/>
            <person name="Teixiera M."/>
            <person name="Abouelleil A."/>
            <person name="Chapman S.B."/>
            <person name="Priest M."/>
            <person name="Young S.K."/>
            <person name="Wortman J."/>
            <person name="Nusbaum C."/>
            <person name="Birren B."/>
        </authorList>
    </citation>
    <scope>NUCLEOTIDE SEQUENCE [LARGE SCALE GENOMIC DNA]</scope>
    <source>
        <strain evidence="2 3">CBS 27337</strain>
    </source>
</reference>
<feature type="transmembrane region" description="Helical" evidence="1">
    <location>
        <begin position="85"/>
        <end position="112"/>
    </location>
</feature>
<evidence type="ECO:0000313" key="3">
    <source>
        <dbReference type="Proteomes" id="UP000054266"/>
    </source>
</evidence>
<feature type="transmembrane region" description="Helical" evidence="1">
    <location>
        <begin position="5"/>
        <end position="23"/>
    </location>
</feature>
<dbReference type="HOGENOM" id="CLU_117273_0_0_1"/>
<proteinExistence type="predicted"/>
<dbReference type="EMBL" id="KN846963">
    <property type="protein sequence ID" value="KIW62541.1"/>
    <property type="molecule type" value="Genomic_DNA"/>
</dbReference>
<evidence type="ECO:0000313" key="2">
    <source>
        <dbReference type="EMBL" id="KIW62541.1"/>
    </source>
</evidence>
<dbReference type="AlphaFoldDB" id="A0A0D2CBZ7"/>
<accession>A0A0D2CBZ7</accession>
<keyword evidence="1" id="KW-0812">Transmembrane</keyword>
<keyword evidence="1" id="KW-0472">Membrane</keyword>
<organism evidence="2 3">
    <name type="scientific">Phialophora macrospora</name>
    <dbReference type="NCBI Taxonomy" id="1851006"/>
    <lineage>
        <taxon>Eukaryota</taxon>
        <taxon>Fungi</taxon>
        <taxon>Dikarya</taxon>
        <taxon>Ascomycota</taxon>
        <taxon>Pezizomycotina</taxon>
        <taxon>Eurotiomycetes</taxon>
        <taxon>Chaetothyriomycetidae</taxon>
        <taxon>Chaetothyriales</taxon>
        <taxon>Herpotrichiellaceae</taxon>
        <taxon>Phialophora</taxon>
    </lineage>
</organism>
<name>A0A0D2CBZ7_9EURO</name>
<gene>
    <name evidence="2" type="ORF">PV04_10709</name>
</gene>
<protein>
    <submittedName>
        <fullName evidence="2">Uncharacterized protein</fullName>
    </submittedName>
</protein>
<evidence type="ECO:0000256" key="1">
    <source>
        <dbReference type="SAM" id="Phobius"/>
    </source>
</evidence>
<dbReference type="Proteomes" id="UP000054266">
    <property type="component" value="Unassembled WGS sequence"/>
</dbReference>
<feature type="transmembrane region" description="Helical" evidence="1">
    <location>
        <begin position="43"/>
        <end position="64"/>
    </location>
</feature>
<keyword evidence="3" id="KW-1185">Reference proteome</keyword>
<sequence length="182" mass="20524">MLQQILPLSVLYFALVFLAGLILDSIRVPYLQPLLGARYAELLEMPLMVFLIWQAAQVAVWNLEISDGDTKPPKKQQQRRWQLRWPASTMPLTIGLLGLLWLVAVEVGVMALLYDNWVWDALKLYVLQRDAVAGSVSGVALLAYAVMPWVVWIASGEGVGDETKLMLDFDAVRTEDEDYCSR</sequence>